<keyword evidence="1" id="KW-0812">Transmembrane</keyword>
<dbReference type="EMBL" id="CM029043">
    <property type="protein sequence ID" value="KAG2611764.1"/>
    <property type="molecule type" value="Genomic_DNA"/>
</dbReference>
<keyword evidence="1" id="KW-1133">Transmembrane helix</keyword>
<keyword evidence="1" id="KW-0472">Membrane</keyword>
<evidence type="ECO:0008006" key="4">
    <source>
        <dbReference type="Google" id="ProtNLM"/>
    </source>
</evidence>
<dbReference type="AlphaFoldDB" id="A0A8T0TSJ1"/>
<evidence type="ECO:0000313" key="3">
    <source>
        <dbReference type="Proteomes" id="UP000823388"/>
    </source>
</evidence>
<proteinExistence type="predicted"/>
<keyword evidence="3" id="KW-1185">Reference proteome</keyword>
<reference evidence="2" key="1">
    <citation type="submission" date="2020-05" db="EMBL/GenBank/DDBJ databases">
        <title>WGS assembly of Panicum virgatum.</title>
        <authorList>
            <person name="Lovell J.T."/>
            <person name="Jenkins J."/>
            <person name="Shu S."/>
            <person name="Juenger T.E."/>
            <person name="Schmutz J."/>
        </authorList>
    </citation>
    <scope>NUCLEOTIDE SEQUENCE</scope>
    <source>
        <strain evidence="2">AP13</strain>
    </source>
</reference>
<comment type="caution">
    <text evidence="2">The sequence shown here is derived from an EMBL/GenBank/DDBJ whole genome shotgun (WGS) entry which is preliminary data.</text>
</comment>
<evidence type="ECO:0000256" key="1">
    <source>
        <dbReference type="SAM" id="Phobius"/>
    </source>
</evidence>
<gene>
    <name evidence="2" type="ORF">PVAP13_4KG139660</name>
</gene>
<protein>
    <recommendedName>
        <fullName evidence="4">Protein TIC 214</fullName>
    </recommendedName>
</protein>
<evidence type="ECO:0000313" key="2">
    <source>
        <dbReference type="EMBL" id="KAG2611764.1"/>
    </source>
</evidence>
<dbReference type="Proteomes" id="UP000823388">
    <property type="component" value="Chromosome 4K"/>
</dbReference>
<feature type="transmembrane region" description="Helical" evidence="1">
    <location>
        <begin position="39"/>
        <end position="58"/>
    </location>
</feature>
<accession>A0A8T0TSJ1</accession>
<name>A0A8T0TSJ1_PANVG</name>
<organism evidence="2 3">
    <name type="scientific">Panicum virgatum</name>
    <name type="common">Blackwell switchgrass</name>
    <dbReference type="NCBI Taxonomy" id="38727"/>
    <lineage>
        <taxon>Eukaryota</taxon>
        <taxon>Viridiplantae</taxon>
        <taxon>Streptophyta</taxon>
        <taxon>Embryophyta</taxon>
        <taxon>Tracheophyta</taxon>
        <taxon>Spermatophyta</taxon>
        <taxon>Magnoliopsida</taxon>
        <taxon>Liliopsida</taxon>
        <taxon>Poales</taxon>
        <taxon>Poaceae</taxon>
        <taxon>PACMAD clade</taxon>
        <taxon>Panicoideae</taxon>
        <taxon>Panicodae</taxon>
        <taxon>Paniceae</taxon>
        <taxon>Panicinae</taxon>
        <taxon>Panicum</taxon>
        <taxon>Panicum sect. Hiantes</taxon>
    </lineage>
</organism>
<feature type="transmembrane region" description="Helical" evidence="1">
    <location>
        <begin position="12"/>
        <end position="33"/>
    </location>
</feature>
<sequence length="74" mass="8395">MKIINSVDEVRLYYGFVTTFSIGKVIFTTIGGFIMGQLIIFISIYYLPLHLFFLSSTVGRSIQFSYIIDSKNGV</sequence>